<dbReference type="InterPro" id="IPR013783">
    <property type="entry name" value="Ig-like_fold"/>
</dbReference>
<dbReference type="PANTHER" id="PTHR23282:SF146">
    <property type="entry name" value="RT07201P-RELATED"/>
    <property type="match status" value="1"/>
</dbReference>
<feature type="non-terminal residue" evidence="4">
    <location>
        <position position="772"/>
    </location>
</feature>
<feature type="domain" description="Fibronectin type-III" evidence="3">
    <location>
        <begin position="445"/>
        <end position="540"/>
    </location>
</feature>
<name>A0A3M6TID9_POCDA</name>
<dbReference type="SUPFAM" id="SSF49265">
    <property type="entry name" value="Fibronectin type III"/>
    <property type="match status" value="1"/>
</dbReference>
<comment type="caution">
    <text evidence="4">The sequence shown here is derived from an EMBL/GenBank/DDBJ whole genome shotgun (WGS) entry which is preliminary data.</text>
</comment>
<dbReference type="CDD" id="cd06263">
    <property type="entry name" value="MAM"/>
    <property type="match status" value="2"/>
</dbReference>
<dbReference type="InterPro" id="IPR036116">
    <property type="entry name" value="FN3_sf"/>
</dbReference>
<keyword evidence="1" id="KW-0677">Repeat</keyword>
<reference evidence="4 5" key="1">
    <citation type="journal article" date="2018" name="Sci. Rep.">
        <title>Comparative analysis of the Pocillopora damicornis genome highlights role of immune system in coral evolution.</title>
        <authorList>
            <person name="Cunning R."/>
            <person name="Bay R.A."/>
            <person name="Gillette P."/>
            <person name="Baker A.C."/>
            <person name="Traylor-Knowles N."/>
        </authorList>
    </citation>
    <scope>NUCLEOTIDE SEQUENCE [LARGE SCALE GENOMIC DNA]</scope>
    <source>
        <strain evidence="4">RSMAS</strain>
        <tissue evidence="4">Whole animal</tissue>
    </source>
</reference>
<evidence type="ECO:0000256" key="1">
    <source>
        <dbReference type="ARBA" id="ARBA00022737"/>
    </source>
</evidence>
<evidence type="ECO:0000313" key="4">
    <source>
        <dbReference type="EMBL" id="RMX41182.1"/>
    </source>
</evidence>
<dbReference type="SUPFAM" id="SSF49899">
    <property type="entry name" value="Concanavalin A-like lectins/glucanases"/>
    <property type="match status" value="2"/>
</dbReference>
<evidence type="ECO:0000259" key="3">
    <source>
        <dbReference type="PROSITE" id="PS50853"/>
    </source>
</evidence>
<dbReference type="InterPro" id="IPR003961">
    <property type="entry name" value="FN3_dom"/>
</dbReference>
<dbReference type="Gene3D" id="2.60.120.200">
    <property type="match status" value="2"/>
</dbReference>
<dbReference type="Proteomes" id="UP000275408">
    <property type="component" value="Unassembled WGS sequence"/>
</dbReference>
<dbReference type="CDD" id="cd00063">
    <property type="entry name" value="FN3"/>
    <property type="match status" value="2"/>
</dbReference>
<dbReference type="Gene3D" id="2.60.40.10">
    <property type="entry name" value="Immunoglobulins"/>
    <property type="match status" value="2"/>
</dbReference>
<dbReference type="STRING" id="46731.A0A3M6TID9"/>
<dbReference type="InterPro" id="IPR013320">
    <property type="entry name" value="ConA-like_dom_sf"/>
</dbReference>
<organism evidence="4 5">
    <name type="scientific">Pocillopora damicornis</name>
    <name type="common">Cauliflower coral</name>
    <name type="synonym">Millepora damicornis</name>
    <dbReference type="NCBI Taxonomy" id="46731"/>
    <lineage>
        <taxon>Eukaryota</taxon>
        <taxon>Metazoa</taxon>
        <taxon>Cnidaria</taxon>
        <taxon>Anthozoa</taxon>
        <taxon>Hexacorallia</taxon>
        <taxon>Scleractinia</taxon>
        <taxon>Astrocoeniina</taxon>
        <taxon>Pocilloporidae</taxon>
        <taxon>Pocillopora</taxon>
    </lineage>
</organism>
<proteinExistence type="predicted"/>
<dbReference type="Pfam" id="PF00041">
    <property type="entry name" value="fn3"/>
    <property type="match status" value="2"/>
</dbReference>
<feature type="domain" description="Fibronectin type-III" evidence="3">
    <location>
        <begin position="545"/>
        <end position="643"/>
    </location>
</feature>
<dbReference type="EMBL" id="RCHS01003521">
    <property type="protein sequence ID" value="RMX41182.1"/>
    <property type="molecule type" value="Genomic_DNA"/>
</dbReference>
<dbReference type="OrthoDB" id="412155at2759"/>
<accession>A0A3M6TID9</accession>
<dbReference type="SMART" id="SM00137">
    <property type="entry name" value="MAM"/>
    <property type="match status" value="2"/>
</dbReference>
<dbReference type="InterPro" id="IPR051560">
    <property type="entry name" value="MAM_domain-containing"/>
</dbReference>
<dbReference type="SMART" id="SM00060">
    <property type="entry name" value="FN3"/>
    <property type="match status" value="2"/>
</dbReference>
<feature type="domain" description="MAM" evidence="2">
    <location>
        <begin position="17"/>
        <end position="172"/>
    </location>
</feature>
<keyword evidence="5" id="KW-1185">Reference proteome</keyword>
<gene>
    <name evidence="4" type="ORF">pdam_00019180</name>
</gene>
<sequence length="772" mass="86018">MDCEILISCALLTGAEHSCGFDYGLCYGWADDHYQDVFDWTNQYGSTPSYDTGPSSSHGGFGKYMYIETSSPRRLGDNAILEYSVSSNDKGKSSCLSFYYHMYGDTVHTLNVFNGGTKVFTKSGNQGNLWLKGKISITTLQNKIKFEGIRGTSFTGDIAIDDVSIVPGICKGCDFDNGLCYGWADDHYQDVFDWTNLHGPTPSYNTGPSSGHGGFGKYMYIETSSPRRLWDNAILEYSVPSNDVGNSSCLSFYYHMYGDTVHTFNVFNGGTKVFTKSGNQGNLWLSEKINIATLQNKIKFEGIRGTSYTGDIAIDDVSIVPGICKECKEALNQSFGRLDIRYTSKFDPYCNWLIGNGGISKKFAVVSIHQLYFGHTSEYVKVFDGNGTEVVSIDRRNLSLTHFQEISFGSSENVTIQASLIYSLSYINIDYGIMNQAFDSARPLANWNLNVANKTTTSIRIYWNNPANELSFGISFYVAIAERMMNVSNVSSGKLLPGNTTSSEITNLEIYTEYNIYVIIVDSKGTPFKSAVFVTMTDEGIPSRAPSGIRVTSVEYTTDLLVEWNPLSQIYANGKILGYIIYYREDDNWWSPYKTINTSGIYPTQFVLKGLKPAERYRVAVAAFTSKGRGPMSYDYYGTTGCSQNLIKAFGEIFYSPNSYYYLRCYLNIMRGGIPDAVAVLSVQEINLEYCSDYTKITDGNGTEVLYHNGCNEKFAPEILFDVHFGLSNNISIQVYTYGSSSSIKIEYAILRQSLSSGKLTSAATQFFRVLI</sequence>
<dbReference type="InterPro" id="IPR000998">
    <property type="entry name" value="MAM_dom"/>
</dbReference>
<evidence type="ECO:0000259" key="2">
    <source>
        <dbReference type="PROSITE" id="PS50060"/>
    </source>
</evidence>
<dbReference type="PROSITE" id="PS50853">
    <property type="entry name" value="FN3"/>
    <property type="match status" value="2"/>
</dbReference>
<feature type="domain" description="MAM" evidence="2">
    <location>
        <begin position="171"/>
        <end position="326"/>
    </location>
</feature>
<evidence type="ECO:0000313" key="5">
    <source>
        <dbReference type="Proteomes" id="UP000275408"/>
    </source>
</evidence>
<dbReference type="GO" id="GO:0016020">
    <property type="term" value="C:membrane"/>
    <property type="evidence" value="ECO:0007669"/>
    <property type="project" value="InterPro"/>
</dbReference>
<dbReference type="PANTHER" id="PTHR23282">
    <property type="entry name" value="APICAL ENDOSOMAL GLYCOPROTEIN PRECURSOR"/>
    <property type="match status" value="1"/>
</dbReference>
<dbReference type="AlphaFoldDB" id="A0A3M6TID9"/>
<dbReference type="Pfam" id="PF00629">
    <property type="entry name" value="MAM"/>
    <property type="match status" value="2"/>
</dbReference>
<dbReference type="FunFam" id="2.60.40.10:FF:000028">
    <property type="entry name" value="Neuronal cell adhesion molecule"/>
    <property type="match status" value="1"/>
</dbReference>
<protein>
    <submittedName>
        <fullName evidence="4">Uncharacterized protein</fullName>
    </submittedName>
</protein>
<dbReference type="PROSITE" id="PS50060">
    <property type="entry name" value="MAM_2"/>
    <property type="match status" value="2"/>
</dbReference>